<organism evidence="2 3">
    <name type="scientific">Streptomyces hokutonensis</name>
    <dbReference type="NCBI Taxonomy" id="1306990"/>
    <lineage>
        <taxon>Bacteria</taxon>
        <taxon>Bacillati</taxon>
        <taxon>Actinomycetota</taxon>
        <taxon>Actinomycetes</taxon>
        <taxon>Kitasatosporales</taxon>
        <taxon>Streptomycetaceae</taxon>
        <taxon>Streptomyces</taxon>
    </lineage>
</organism>
<evidence type="ECO:0000313" key="2">
    <source>
        <dbReference type="EMBL" id="MFE9600974.1"/>
    </source>
</evidence>
<evidence type="ECO:0000256" key="1">
    <source>
        <dbReference type="SAM" id="MobiDB-lite"/>
    </source>
</evidence>
<sequence length="45" mass="4714">MTEDVLFLSGDRVAEPHVPHHSAGPGIQDPAAARAVTGAPQKERP</sequence>
<name>A0ABW6M583_9ACTN</name>
<comment type="caution">
    <text evidence="2">The sequence shown here is derived from an EMBL/GenBank/DDBJ whole genome shotgun (WGS) entry which is preliminary data.</text>
</comment>
<gene>
    <name evidence="2" type="ORF">ACFYNQ_20690</name>
</gene>
<dbReference type="Proteomes" id="UP001601303">
    <property type="component" value="Unassembled WGS sequence"/>
</dbReference>
<protein>
    <submittedName>
        <fullName evidence="2">Uncharacterized protein</fullName>
    </submittedName>
</protein>
<dbReference type="EMBL" id="JBIAHM010000007">
    <property type="protein sequence ID" value="MFE9600974.1"/>
    <property type="molecule type" value="Genomic_DNA"/>
</dbReference>
<reference evidence="2 3" key="1">
    <citation type="submission" date="2024-10" db="EMBL/GenBank/DDBJ databases">
        <title>The Natural Products Discovery Center: Release of the First 8490 Sequenced Strains for Exploring Actinobacteria Biosynthetic Diversity.</title>
        <authorList>
            <person name="Kalkreuter E."/>
            <person name="Kautsar S.A."/>
            <person name="Yang D."/>
            <person name="Bader C.D."/>
            <person name="Teijaro C.N."/>
            <person name="Fluegel L."/>
            <person name="Davis C.M."/>
            <person name="Simpson J.R."/>
            <person name="Lauterbach L."/>
            <person name="Steele A.D."/>
            <person name="Gui C."/>
            <person name="Meng S."/>
            <person name="Li G."/>
            <person name="Viehrig K."/>
            <person name="Ye F."/>
            <person name="Su P."/>
            <person name="Kiefer A.F."/>
            <person name="Nichols A."/>
            <person name="Cepeda A.J."/>
            <person name="Yan W."/>
            <person name="Fan B."/>
            <person name="Jiang Y."/>
            <person name="Adhikari A."/>
            <person name="Zheng C.-J."/>
            <person name="Schuster L."/>
            <person name="Cowan T.M."/>
            <person name="Smanski M.J."/>
            <person name="Chevrette M.G."/>
            <person name="De Carvalho L.P.S."/>
            <person name="Shen B."/>
        </authorList>
    </citation>
    <scope>NUCLEOTIDE SEQUENCE [LARGE SCALE GENOMIC DNA]</scope>
    <source>
        <strain evidence="2 3">NPDC006488</strain>
    </source>
</reference>
<dbReference type="RefSeq" id="WP_359609729.1">
    <property type="nucleotide sequence ID" value="NZ_JBFALI010000011.1"/>
</dbReference>
<evidence type="ECO:0000313" key="3">
    <source>
        <dbReference type="Proteomes" id="UP001601303"/>
    </source>
</evidence>
<accession>A0ABW6M583</accession>
<keyword evidence="3" id="KW-1185">Reference proteome</keyword>
<proteinExistence type="predicted"/>
<feature type="region of interest" description="Disordered" evidence="1">
    <location>
        <begin position="1"/>
        <end position="45"/>
    </location>
</feature>